<keyword evidence="1" id="KW-0560">Oxidoreductase</keyword>
<dbReference type="InterPro" id="IPR006137">
    <property type="entry name" value="NADH_UbQ_OxRdtase-like_20kDa"/>
</dbReference>
<dbReference type="GO" id="GO:0016491">
    <property type="term" value="F:oxidoreductase activity"/>
    <property type="evidence" value="ECO:0007669"/>
    <property type="project" value="UniProtKB-KW"/>
</dbReference>
<gene>
    <name evidence="3" type="ORF">ENT60_02670</name>
</gene>
<reference evidence="3" key="1">
    <citation type="journal article" date="2020" name="mSystems">
        <title>Genome- and Community-Level Interaction Insights into Carbon Utilization and Element Cycling Functions of Hydrothermarchaeota in Hydrothermal Sediment.</title>
        <authorList>
            <person name="Zhou Z."/>
            <person name="Liu Y."/>
            <person name="Xu W."/>
            <person name="Pan J."/>
            <person name="Luo Z.H."/>
            <person name="Li M."/>
        </authorList>
    </citation>
    <scope>NUCLEOTIDE SEQUENCE [LARGE SCALE GENOMIC DNA]</scope>
    <source>
        <strain evidence="3">SpSt-594</strain>
    </source>
</reference>
<dbReference type="Gene3D" id="3.40.50.700">
    <property type="entry name" value="NADH:ubiquinone oxidoreductase-like, 20kDa subunit"/>
    <property type="match status" value="1"/>
</dbReference>
<evidence type="ECO:0000256" key="1">
    <source>
        <dbReference type="ARBA" id="ARBA00023002"/>
    </source>
</evidence>
<evidence type="ECO:0000259" key="2">
    <source>
        <dbReference type="Pfam" id="PF01058"/>
    </source>
</evidence>
<sequence length="326" mass="37063">MKKKFAFYWAASCGGCEIAVLDINEKILDVIKNADILFWPVAIDTKYRDVENLPDEYFDFCFFNGSIRNSEQEHLAKLLRKKSKVLVAFGSCAVEGCIPGLANLYRKEDILKRGFIETESTDNPKKVLPQKEISYNSEKMELPEFYSQVFPLDEICEVDYYLPGCPPPTGLIINAMEKIFANENIPKKTYLAPTKSLCDTCERNKTFPKKMPKIKRMIEIQPDPNTCFLEQGIICLGPATRSGCKNLCINANWPCTGCMGPTPEVSDQGAKMISALTSILLLDEEKKNYEEFYKILEEEINKIKDPIGSFYMYSLAKAILNKRRGE</sequence>
<dbReference type="Pfam" id="PF01058">
    <property type="entry name" value="Oxidored_q6"/>
    <property type="match status" value="1"/>
</dbReference>
<dbReference type="SUPFAM" id="SSF56770">
    <property type="entry name" value="HydA/Nqo6-like"/>
    <property type="match status" value="1"/>
</dbReference>
<dbReference type="EMBL" id="DSZH01000121">
    <property type="protein sequence ID" value="HGU47451.1"/>
    <property type="molecule type" value="Genomic_DNA"/>
</dbReference>
<dbReference type="InterPro" id="IPR037024">
    <property type="entry name" value="NiFe_Hase_small_N_sf"/>
</dbReference>
<evidence type="ECO:0000313" key="3">
    <source>
        <dbReference type="EMBL" id="HGU47451.1"/>
    </source>
</evidence>
<dbReference type="GO" id="GO:0051536">
    <property type="term" value="F:iron-sulfur cluster binding"/>
    <property type="evidence" value="ECO:0007669"/>
    <property type="project" value="InterPro"/>
</dbReference>
<protein>
    <submittedName>
        <fullName evidence="3">Oxidoreductase</fullName>
    </submittedName>
</protein>
<dbReference type="AlphaFoldDB" id="A0A7C4W976"/>
<dbReference type="InterPro" id="IPR051349">
    <property type="entry name" value="Hydrogenase_assoc-protein"/>
</dbReference>
<accession>A0A7C4W976</accession>
<dbReference type="PANTHER" id="PTHR42845:SF2">
    <property type="entry name" value="F420-NON-REDUCING HYDROGENASE VHU SUBUNIT G"/>
    <property type="match status" value="1"/>
</dbReference>
<name>A0A7C4W976_UNCW3</name>
<comment type="caution">
    <text evidence="3">The sequence shown here is derived from an EMBL/GenBank/DDBJ whole genome shotgun (WGS) entry which is preliminary data.</text>
</comment>
<feature type="domain" description="NADH:ubiquinone oxidoreductase-like 20kDa subunit" evidence="2">
    <location>
        <begin position="13"/>
        <end position="177"/>
    </location>
</feature>
<organism evidence="3">
    <name type="scientific">candidate division WOR-3 bacterium</name>
    <dbReference type="NCBI Taxonomy" id="2052148"/>
    <lineage>
        <taxon>Bacteria</taxon>
        <taxon>Bacteria division WOR-3</taxon>
    </lineage>
</organism>
<dbReference type="PANTHER" id="PTHR42845">
    <property type="entry name" value="COENZYME F420-REDUCING HYDROGENASE, GAMMA SUBUNIT"/>
    <property type="match status" value="1"/>
</dbReference>
<proteinExistence type="predicted"/>
<dbReference type="CDD" id="cd02440">
    <property type="entry name" value="AdoMet_MTases"/>
    <property type="match status" value="1"/>
</dbReference>